<dbReference type="GeneID" id="27712377"/>
<evidence type="ECO:0000256" key="5">
    <source>
        <dbReference type="ARBA" id="ARBA00022622"/>
    </source>
</evidence>
<keyword evidence="6 9" id="KW-0732">Signal</keyword>
<dbReference type="InterPro" id="IPR008427">
    <property type="entry name" value="Extracellular_membr_CFEM_dom"/>
</dbReference>
<evidence type="ECO:0000256" key="2">
    <source>
        <dbReference type="ARBA" id="ARBA00004613"/>
    </source>
</evidence>
<evidence type="ECO:0000256" key="8">
    <source>
        <dbReference type="ARBA" id="ARBA00023288"/>
    </source>
</evidence>
<accession>A0A0D2KMF2</accession>
<evidence type="ECO:0000256" key="1">
    <source>
        <dbReference type="ARBA" id="ARBA00004589"/>
    </source>
</evidence>
<dbReference type="GO" id="GO:0098552">
    <property type="term" value="C:side of membrane"/>
    <property type="evidence" value="ECO:0007669"/>
    <property type="project" value="UniProtKB-KW"/>
</dbReference>
<keyword evidence="5" id="KW-0336">GPI-anchor</keyword>
<comment type="subcellular location">
    <subcellularLocation>
        <location evidence="1">Membrane</location>
        <topology evidence="1">Lipid-anchor</topology>
        <topology evidence="1">GPI-anchor</topology>
    </subcellularLocation>
    <subcellularLocation>
        <location evidence="2">Secreted</location>
    </subcellularLocation>
</comment>
<comment type="similarity">
    <text evidence="3">Belongs to the RBT5 family.</text>
</comment>
<name>A0A0D2KMF2_9EURO</name>
<keyword evidence="4" id="KW-0964">Secreted</keyword>
<protein>
    <recommendedName>
        <fullName evidence="10">CFEM domain-containing protein</fullName>
    </recommendedName>
</protein>
<keyword evidence="5" id="KW-0472">Membrane</keyword>
<evidence type="ECO:0000313" key="12">
    <source>
        <dbReference type="Proteomes" id="UP000053411"/>
    </source>
</evidence>
<dbReference type="GO" id="GO:0005576">
    <property type="term" value="C:extracellular region"/>
    <property type="evidence" value="ECO:0007669"/>
    <property type="project" value="UniProtKB-SubCell"/>
</dbReference>
<evidence type="ECO:0000259" key="10">
    <source>
        <dbReference type="Pfam" id="PF05730"/>
    </source>
</evidence>
<evidence type="ECO:0000256" key="3">
    <source>
        <dbReference type="ARBA" id="ARBA00010031"/>
    </source>
</evidence>
<keyword evidence="12" id="KW-1185">Reference proteome</keyword>
<evidence type="ECO:0000256" key="4">
    <source>
        <dbReference type="ARBA" id="ARBA00022525"/>
    </source>
</evidence>
<evidence type="ECO:0000256" key="6">
    <source>
        <dbReference type="ARBA" id="ARBA00022729"/>
    </source>
</evidence>
<feature type="signal peptide" evidence="9">
    <location>
        <begin position="1"/>
        <end position="22"/>
    </location>
</feature>
<keyword evidence="7" id="KW-1015">Disulfide bond</keyword>
<dbReference type="EMBL" id="KN848073">
    <property type="protein sequence ID" value="KIX97853.1"/>
    <property type="molecule type" value="Genomic_DNA"/>
</dbReference>
<evidence type="ECO:0000256" key="7">
    <source>
        <dbReference type="ARBA" id="ARBA00023157"/>
    </source>
</evidence>
<feature type="domain" description="CFEM" evidence="10">
    <location>
        <begin position="28"/>
        <end position="75"/>
    </location>
</feature>
<sequence length="236" mass="24900">MAFKLSILLCSLSLIVSPFVNAIYDSWTELPYCAQYCFTTAVNNSLAACADVPIDCFCRSTDPATNFNLCLQANVPCNTNPFNNDVEVFKNTVFCNASVNSGFYYMAGPGAATVTLGIAPGGNLSATIFSSFASSISPDMSVNPTNTSTKCTDFDSVTTPAVLGLMTSTSTVIVELSSTASSSSDLNGTWTATSIPTVIAAQASNIAARAHADIWEFARLGTSCFVTWILVGKILY</sequence>
<keyword evidence="5" id="KW-0325">Glycoprotein</keyword>
<dbReference type="OrthoDB" id="4160532at2759"/>
<organism evidence="11 12">
    <name type="scientific">Fonsecaea multimorphosa CBS 102226</name>
    <dbReference type="NCBI Taxonomy" id="1442371"/>
    <lineage>
        <taxon>Eukaryota</taxon>
        <taxon>Fungi</taxon>
        <taxon>Dikarya</taxon>
        <taxon>Ascomycota</taxon>
        <taxon>Pezizomycotina</taxon>
        <taxon>Eurotiomycetes</taxon>
        <taxon>Chaetothyriomycetidae</taxon>
        <taxon>Chaetothyriales</taxon>
        <taxon>Herpotrichiellaceae</taxon>
        <taxon>Fonsecaea</taxon>
    </lineage>
</organism>
<feature type="chain" id="PRO_5002257063" description="CFEM domain-containing protein" evidence="9">
    <location>
        <begin position="23"/>
        <end position="236"/>
    </location>
</feature>
<gene>
    <name evidence="11" type="ORF">Z520_06631</name>
</gene>
<dbReference type="AlphaFoldDB" id="A0A0D2KMF2"/>
<dbReference type="Proteomes" id="UP000053411">
    <property type="component" value="Unassembled WGS sequence"/>
</dbReference>
<keyword evidence="8" id="KW-0449">Lipoprotein</keyword>
<dbReference type="VEuPathDB" id="FungiDB:Z520_06631"/>
<dbReference type="RefSeq" id="XP_016631976.1">
    <property type="nucleotide sequence ID" value="XM_016777131.1"/>
</dbReference>
<reference evidence="11 12" key="1">
    <citation type="submission" date="2015-01" db="EMBL/GenBank/DDBJ databases">
        <title>The Genome Sequence of Fonsecaea multimorphosa CBS 102226.</title>
        <authorList>
            <consortium name="The Broad Institute Genomics Platform"/>
            <person name="Cuomo C."/>
            <person name="de Hoog S."/>
            <person name="Gorbushina A."/>
            <person name="Stielow B."/>
            <person name="Teixiera M."/>
            <person name="Abouelleil A."/>
            <person name="Chapman S.B."/>
            <person name="Priest M."/>
            <person name="Young S.K."/>
            <person name="Wortman J."/>
            <person name="Nusbaum C."/>
            <person name="Birren B."/>
        </authorList>
    </citation>
    <scope>NUCLEOTIDE SEQUENCE [LARGE SCALE GENOMIC DNA]</scope>
    <source>
        <strain evidence="11 12">CBS 102226</strain>
    </source>
</reference>
<dbReference type="Pfam" id="PF05730">
    <property type="entry name" value="CFEM"/>
    <property type="match status" value="1"/>
</dbReference>
<proteinExistence type="inferred from homology"/>
<evidence type="ECO:0000256" key="9">
    <source>
        <dbReference type="SAM" id="SignalP"/>
    </source>
</evidence>
<evidence type="ECO:0000313" key="11">
    <source>
        <dbReference type="EMBL" id="KIX97853.1"/>
    </source>
</evidence>